<keyword evidence="14" id="KW-0829">Tyrosine-protein kinase</keyword>
<proteinExistence type="inferred from homology"/>
<accession>A0A1V4QH99</accession>
<dbReference type="GO" id="GO:0042802">
    <property type="term" value="F:identical protein binding"/>
    <property type="evidence" value="ECO:0007669"/>
    <property type="project" value="UniProtKB-ARBA"/>
</dbReference>
<keyword evidence="8 17" id="KW-0812">Transmembrane</keyword>
<feature type="transmembrane region" description="Helical" evidence="17">
    <location>
        <begin position="20"/>
        <end position="39"/>
    </location>
</feature>
<feature type="transmembrane region" description="Helical" evidence="17">
    <location>
        <begin position="493"/>
        <end position="513"/>
    </location>
</feature>
<evidence type="ECO:0000256" key="2">
    <source>
        <dbReference type="ARBA" id="ARBA00007316"/>
    </source>
</evidence>
<evidence type="ECO:0000256" key="17">
    <source>
        <dbReference type="SAM" id="Phobius"/>
    </source>
</evidence>
<dbReference type="EC" id="2.7.10.2" evidence="4"/>
<keyword evidence="11" id="KW-0067">ATP-binding</keyword>
<keyword evidence="16" id="KW-0175">Coiled coil</keyword>
<evidence type="ECO:0000256" key="5">
    <source>
        <dbReference type="ARBA" id="ARBA00022475"/>
    </source>
</evidence>
<evidence type="ECO:0000256" key="3">
    <source>
        <dbReference type="ARBA" id="ARBA00008883"/>
    </source>
</evidence>
<evidence type="ECO:0000256" key="6">
    <source>
        <dbReference type="ARBA" id="ARBA00022519"/>
    </source>
</evidence>
<name>A0A1V4QH99_UNCW3</name>
<dbReference type="Pfam" id="PF13807">
    <property type="entry name" value="GNVR"/>
    <property type="match status" value="1"/>
</dbReference>
<comment type="catalytic activity">
    <reaction evidence="15">
        <text>L-tyrosyl-[protein] + ATP = O-phospho-L-tyrosyl-[protein] + ADP + H(+)</text>
        <dbReference type="Rhea" id="RHEA:10596"/>
        <dbReference type="Rhea" id="RHEA-COMP:10136"/>
        <dbReference type="Rhea" id="RHEA-COMP:20101"/>
        <dbReference type="ChEBI" id="CHEBI:15378"/>
        <dbReference type="ChEBI" id="CHEBI:30616"/>
        <dbReference type="ChEBI" id="CHEBI:46858"/>
        <dbReference type="ChEBI" id="CHEBI:61978"/>
        <dbReference type="ChEBI" id="CHEBI:456216"/>
        <dbReference type="EC" id="2.7.10.2"/>
    </reaction>
</comment>
<feature type="coiled-coil region" evidence="16">
    <location>
        <begin position="234"/>
        <end position="378"/>
    </location>
</feature>
<dbReference type="InterPro" id="IPR027417">
    <property type="entry name" value="P-loop_NTPase"/>
</dbReference>
<dbReference type="SUPFAM" id="SSF52540">
    <property type="entry name" value="P-loop containing nucleoside triphosphate hydrolases"/>
    <property type="match status" value="1"/>
</dbReference>
<keyword evidence="9" id="KW-0547">Nucleotide-binding</keyword>
<comment type="subcellular location">
    <subcellularLocation>
        <location evidence="1">Cell inner membrane</location>
        <topology evidence="1">Multi-pass membrane protein</topology>
    </subcellularLocation>
</comment>
<keyword evidence="5" id="KW-1003">Cell membrane</keyword>
<dbReference type="InterPro" id="IPR050445">
    <property type="entry name" value="Bact_polysacc_biosynth/exp"/>
</dbReference>
<dbReference type="CDD" id="cd05387">
    <property type="entry name" value="BY-kinase"/>
    <property type="match status" value="1"/>
</dbReference>
<dbReference type="Gene3D" id="3.40.50.300">
    <property type="entry name" value="P-loop containing nucleotide triphosphate hydrolases"/>
    <property type="match status" value="1"/>
</dbReference>
<dbReference type="InterPro" id="IPR005702">
    <property type="entry name" value="Wzc-like_C"/>
</dbReference>
<evidence type="ECO:0000256" key="8">
    <source>
        <dbReference type="ARBA" id="ARBA00022692"/>
    </source>
</evidence>
<comment type="similarity">
    <text evidence="2">Belongs to the CpsD/CapB family.</text>
</comment>
<evidence type="ECO:0000256" key="7">
    <source>
        <dbReference type="ARBA" id="ARBA00022679"/>
    </source>
</evidence>
<evidence type="ECO:0000256" key="16">
    <source>
        <dbReference type="SAM" id="Coils"/>
    </source>
</evidence>
<protein>
    <recommendedName>
        <fullName evidence="4">non-specific protein-tyrosine kinase</fullName>
        <ecNumber evidence="4">2.7.10.2</ecNumber>
    </recommendedName>
</protein>
<dbReference type="EMBL" id="MUKB01000040">
    <property type="protein sequence ID" value="OPX18106.1"/>
    <property type="molecule type" value="Genomic_DNA"/>
</dbReference>
<dbReference type="GO" id="GO:0005886">
    <property type="term" value="C:plasma membrane"/>
    <property type="evidence" value="ECO:0007669"/>
    <property type="project" value="UniProtKB-SubCell"/>
</dbReference>
<dbReference type="FunFam" id="3.40.50.300:FF:000527">
    <property type="entry name" value="Tyrosine-protein kinase etk"/>
    <property type="match status" value="1"/>
</dbReference>
<evidence type="ECO:0000313" key="21">
    <source>
        <dbReference type="EMBL" id="OPX18106.1"/>
    </source>
</evidence>
<keyword evidence="6" id="KW-0997">Cell inner membrane</keyword>
<sequence>MKSEPTLQDYFNIIMERRRLIIICVAVTTVVALIASFVLPKVYEARVKFKLDLSESKPMFFSEIYTPQTVDPVESQLEIVRSRTIAKSVIKKLGLNFIPANENYSYFDSISVSEKFPPGKYYLKFNDNNFVFLDKDGNEIGQGQVGRLFKKGSIQFRVKTKPKDILEVKIMDMEKRVDKLLSNISANQIKNTALVLLKARSRNPYLAALIANTLAREYINYCLQVVRESARGSKEFIESQIRIFGDELNRAEEELRKYKEKSGIFLLQESAKEIIKSLADFETQKEKALVELHEVESSIKNLETELSKDEAAYGAYKRMASFPTLSRSPIILSLKKKLKSLQLQKQELLSRGEKGEKLIRVEADIQATEQELSKATHQIALAGPSINDPIFQSIISNIINKETKKIALQSSIDALNQIISRQNRRLKQLPEAEVNLAQLERKKLANEEIYTMLMGKLEESKIAEAMQISEARIIDSATPPKNPMAPKKKQNTILGFFLGLIIGIGGAFLLEYFDTSLKSTKEVEELTGLSVLATIPLVKNRNQHIPTIHEPYSQIAEAYRILRTNLAFTAATKPLKSLLITSTLPQEGKTTTCINLGITFAQQGHKVILLDCDFRRPMLHTYFGELAKDNHHGLSDVLIRKLKLNEAIRKGTLGNLFFVTSGTIPSNPSELLGSPRMREVLQELKKQYEFILIDAPPSLGVADARVLGKICDGIIVVVMARRTSRDAVIEIKEELERAGDKIVGFVLNGVDFEGHYYRHRYYYYHYPSVKK</sequence>
<organism evidence="21 22">
    <name type="scientific">candidate division WOR-3 bacterium 4484_100</name>
    <dbReference type="NCBI Taxonomy" id="1936077"/>
    <lineage>
        <taxon>Bacteria</taxon>
        <taxon>Bacteria division WOR-3</taxon>
    </lineage>
</organism>
<evidence type="ECO:0000256" key="13">
    <source>
        <dbReference type="ARBA" id="ARBA00023136"/>
    </source>
</evidence>
<keyword evidence="7" id="KW-0808">Transferase</keyword>
<dbReference type="InterPro" id="IPR003856">
    <property type="entry name" value="LPS_length_determ_N"/>
</dbReference>
<gene>
    <name evidence="21" type="ORF">BXT86_02940</name>
</gene>
<evidence type="ECO:0000256" key="10">
    <source>
        <dbReference type="ARBA" id="ARBA00022777"/>
    </source>
</evidence>
<dbReference type="GO" id="GO:0004715">
    <property type="term" value="F:non-membrane spanning protein tyrosine kinase activity"/>
    <property type="evidence" value="ECO:0007669"/>
    <property type="project" value="UniProtKB-EC"/>
</dbReference>
<keyword evidence="12 17" id="KW-1133">Transmembrane helix</keyword>
<dbReference type="PANTHER" id="PTHR32309">
    <property type="entry name" value="TYROSINE-PROTEIN KINASE"/>
    <property type="match status" value="1"/>
</dbReference>
<dbReference type="AlphaFoldDB" id="A0A1V4QH99"/>
<feature type="domain" description="Polysaccharide chain length determinant N-terminal" evidence="18">
    <location>
        <begin position="7"/>
        <end position="93"/>
    </location>
</feature>
<evidence type="ECO:0000256" key="12">
    <source>
        <dbReference type="ARBA" id="ARBA00022989"/>
    </source>
</evidence>
<comment type="caution">
    <text evidence="21">The sequence shown here is derived from an EMBL/GenBank/DDBJ whole genome shotgun (WGS) entry which is preliminary data.</text>
</comment>
<evidence type="ECO:0000259" key="20">
    <source>
        <dbReference type="Pfam" id="PF13807"/>
    </source>
</evidence>
<evidence type="ECO:0000256" key="11">
    <source>
        <dbReference type="ARBA" id="ARBA00022840"/>
    </source>
</evidence>
<evidence type="ECO:0000256" key="1">
    <source>
        <dbReference type="ARBA" id="ARBA00004429"/>
    </source>
</evidence>
<keyword evidence="13 17" id="KW-0472">Membrane</keyword>
<dbReference type="PANTHER" id="PTHR32309:SF13">
    <property type="entry name" value="FERRIC ENTEROBACTIN TRANSPORT PROTEIN FEPE"/>
    <property type="match status" value="1"/>
</dbReference>
<dbReference type="InterPro" id="IPR025669">
    <property type="entry name" value="AAA_dom"/>
</dbReference>
<dbReference type="NCBIfam" id="TIGR01007">
    <property type="entry name" value="eps_fam"/>
    <property type="match status" value="1"/>
</dbReference>
<evidence type="ECO:0000256" key="4">
    <source>
        <dbReference type="ARBA" id="ARBA00011903"/>
    </source>
</evidence>
<dbReference type="InterPro" id="IPR032807">
    <property type="entry name" value="GNVR"/>
</dbReference>
<dbReference type="Pfam" id="PF13614">
    <property type="entry name" value="AAA_31"/>
    <property type="match status" value="1"/>
</dbReference>
<reference evidence="22" key="1">
    <citation type="submission" date="2017-01" db="EMBL/GenBank/DDBJ databases">
        <title>Novel pathways for hydrocarbon cycling and metabolic interdependencies in hydrothermal sediment communities.</title>
        <authorList>
            <person name="Dombrowski N."/>
            <person name="Seitz K."/>
            <person name="Teske A."/>
            <person name="Baker B."/>
        </authorList>
    </citation>
    <scope>NUCLEOTIDE SEQUENCE [LARGE SCALE GENOMIC DNA]</scope>
</reference>
<feature type="domain" description="AAA" evidence="19">
    <location>
        <begin position="588"/>
        <end position="733"/>
    </location>
</feature>
<keyword evidence="10" id="KW-0418">Kinase</keyword>
<evidence type="ECO:0000256" key="15">
    <source>
        <dbReference type="ARBA" id="ARBA00051245"/>
    </source>
</evidence>
<dbReference type="Pfam" id="PF02706">
    <property type="entry name" value="Wzz"/>
    <property type="match status" value="1"/>
</dbReference>
<evidence type="ECO:0000259" key="19">
    <source>
        <dbReference type="Pfam" id="PF13614"/>
    </source>
</evidence>
<evidence type="ECO:0000313" key="22">
    <source>
        <dbReference type="Proteomes" id="UP000191663"/>
    </source>
</evidence>
<evidence type="ECO:0000256" key="14">
    <source>
        <dbReference type="ARBA" id="ARBA00023137"/>
    </source>
</evidence>
<feature type="domain" description="Tyrosine-protein kinase G-rich" evidence="20">
    <location>
        <begin position="436"/>
        <end position="509"/>
    </location>
</feature>
<evidence type="ECO:0000256" key="9">
    <source>
        <dbReference type="ARBA" id="ARBA00022741"/>
    </source>
</evidence>
<evidence type="ECO:0000259" key="18">
    <source>
        <dbReference type="Pfam" id="PF02706"/>
    </source>
</evidence>
<dbReference type="GO" id="GO:0005524">
    <property type="term" value="F:ATP binding"/>
    <property type="evidence" value="ECO:0007669"/>
    <property type="project" value="UniProtKB-KW"/>
</dbReference>
<comment type="similarity">
    <text evidence="3">Belongs to the etk/wzc family.</text>
</comment>
<dbReference type="Proteomes" id="UP000191663">
    <property type="component" value="Unassembled WGS sequence"/>
</dbReference>